<dbReference type="Gene3D" id="3.30.310.10">
    <property type="entry name" value="TATA-Binding Protein"/>
    <property type="match status" value="2"/>
</dbReference>
<dbReference type="SUPFAM" id="SSF55945">
    <property type="entry name" value="TATA-box binding protein-like"/>
    <property type="match status" value="1"/>
</dbReference>
<dbReference type="GO" id="GO:0006352">
    <property type="term" value="P:DNA-templated transcription initiation"/>
    <property type="evidence" value="ECO:0007669"/>
    <property type="project" value="InterPro"/>
</dbReference>
<dbReference type="AlphaFoldDB" id="A0A9Q1L7T6"/>
<protein>
    <recommendedName>
        <fullName evidence="7">TATA-box-binding protein</fullName>
    </recommendedName>
</protein>
<comment type="caution">
    <text evidence="5">The sequence shown here is derived from an EMBL/GenBank/DDBJ whole genome shotgun (WGS) entry which is preliminary data.</text>
</comment>
<feature type="compositionally biased region" description="Gly residues" evidence="4">
    <location>
        <begin position="49"/>
        <end position="59"/>
    </location>
</feature>
<feature type="region of interest" description="Disordered" evidence="4">
    <location>
        <begin position="37"/>
        <end position="61"/>
    </location>
</feature>
<accession>A0A9Q1L7T6</accession>
<dbReference type="InterPro" id="IPR000814">
    <property type="entry name" value="TBP"/>
</dbReference>
<dbReference type="Pfam" id="PF00352">
    <property type="entry name" value="TBP"/>
    <property type="match status" value="2"/>
</dbReference>
<reference evidence="6" key="1">
    <citation type="journal article" date="2023" name="Proc. Natl. Acad. Sci. U.S.A.">
        <title>Genomic and structural basis for evolution of tropane alkaloid biosynthesis.</title>
        <authorList>
            <person name="Wanga Y.-J."/>
            <person name="Taina T."/>
            <person name="Yua J.-Y."/>
            <person name="Lia J."/>
            <person name="Xua B."/>
            <person name="Chenc J."/>
            <person name="D'Auriad J.C."/>
            <person name="Huanga J.-P."/>
            <person name="Huanga S.-X."/>
        </authorList>
    </citation>
    <scope>NUCLEOTIDE SEQUENCE [LARGE SCALE GENOMIC DNA]</scope>
    <source>
        <strain evidence="6">cv. KIB-2019</strain>
    </source>
</reference>
<proteinExistence type="inferred from homology"/>
<evidence type="ECO:0000313" key="5">
    <source>
        <dbReference type="EMBL" id="KAJ8529038.1"/>
    </source>
</evidence>
<dbReference type="PANTHER" id="PTHR10126">
    <property type="entry name" value="TATA-BOX BINDING PROTEIN"/>
    <property type="match status" value="1"/>
</dbReference>
<dbReference type="PRINTS" id="PR00686">
    <property type="entry name" value="TIFACTORIID"/>
</dbReference>
<evidence type="ECO:0000313" key="6">
    <source>
        <dbReference type="Proteomes" id="UP001152561"/>
    </source>
</evidence>
<name>A0A9Q1L7T6_9SOLA</name>
<dbReference type="OrthoDB" id="2127950at2759"/>
<dbReference type="EMBL" id="JAJAGQ010000022">
    <property type="protein sequence ID" value="KAJ8529038.1"/>
    <property type="molecule type" value="Genomic_DNA"/>
</dbReference>
<dbReference type="Proteomes" id="UP001152561">
    <property type="component" value="Unassembled WGS sequence"/>
</dbReference>
<keyword evidence="6" id="KW-1185">Reference proteome</keyword>
<keyword evidence="2" id="KW-0238">DNA-binding</keyword>
<dbReference type="GO" id="GO:0003677">
    <property type="term" value="F:DNA binding"/>
    <property type="evidence" value="ECO:0007669"/>
    <property type="project" value="UniProtKB-KW"/>
</dbReference>
<comment type="similarity">
    <text evidence="1">Belongs to the TBP family.</text>
</comment>
<evidence type="ECO:0000256" key="2">
    <source>
        <dbReference type="ARBA" id="ARBA00023125"/>
    </source>
</evidence>
<keyword evidence="3" id="KW-0804">Transcription</keyword>
<evidence type="ECO:0000256" key="1">
    <source>
        <dbReference type="ARBA" id="ARBA00005560"/>
    </source>
</evidence>
<evidence type="ECO:0000256" key="3">
    <source>
        <dbReference type="ARBA" id="ARBA00023163"/>
    </source>
</evidence>
<organism evidence="5 6">
    <name type="scientific">Anisodus acutangulus</name>
    <dbReference type="NCBI Taxonomy" id="402998"/>
    <lineage>
        <taxon>Eukaryota</taxon>
        <taxon>Viridiplantae</taxon>
        <taxon>Streptophyta</taxon>
        <taxon>Embryophyta</taxon>
        <taxon>Tracheophyta</taxon>
        <taxon>Spermatophyta</taxon>
        <taxon>Magnoliopsida</taxon>
        <taxon>eudicotyledons</taxon>
        <taxon>Gunneridae</taxon>
        <taxon>Pentapetalae</taxon>
        <taxon>asterids</taxon>
        <taxon>lamiids</taxon>
        <taxon>Solanales</taxon>
        <taxon>Solanaceae</taxon>
        <taxon>Solanoideae</taxon>
        <taxon>Hyoscyameae</taxon>
        <taxon>Anisodus</taxon>
    </lineage>
</organism>
<evidence type="ECO:0000256" key="4">
    <source>
        <dbReference type="SAM" id="MobiDB-lite"/>
    </source>
</evidence>
<sequence length="237" mass="26505">MEAVLLPFYPSKHEPSILNHLRGEGTELCRGSFGNSLSTSQEKGLGQKRNGGSGIGGEPTSGSFQEPFWNSPYAAEHCLNGKLGLQVGPESYCTPSSKCRVQSKAFAVIMRIREPKTTVLIFASGKMCEFIYLRFALAPKVNNSQSWQPGNMLESFKRLVFQPSLRVLYRLAYAHGAFSSYEPELFLGLIYRMKQSKIVLLIFVSGKIVITGPKVRDETYTAFVNIYPVLTELRKYQ</sequence>
<evidence type="ECO:0008006" key="7">
    <source>
        <dbReference type="Google" id="ProtNLM"/>
    </source>
</evidence>
<dbReference type="InterPro" id="IPR012295">
    <property type="entry name" value="TBP_dom_sf"/>
</dbReference>
<gene>
    <name evidence="5" type="ORF">K7X08_035873</name>
</gene>